<evidence type="ECO:0000256" key="1">
    <source>
        <dbReference type="SAM" id="MobiDB-lite"/>
    </source>
</evidence>
<dbReference type="EMBL" id="JBCITK010000001">
    <property type="protein sequence ID" value="MEN0645159.1"/>
    <property type="molecule type" value="Genomic_DNA"/>
</dbReference>
<organism evidence="4 5">
    <name type="scientific">Alkalicoccobacillus gibsonii</name>
    <dbReference type="NCBI Taxonomy" id="79881"/>
    <lineage>
        <taxon>Bacteria</taxon>
        <taxon>Bacillati</taxon>
        <taxon>Bacillota</taxon>
        <taxon>Bacilli</taxon>
        <taxon>Bacillales</taxon>
        <taxon>Bacillaceae</taxon>
        <taxon>Alkalicoccobacillus</taxon>
    </lineage>
</organism>
<accession>A0ABU9VMV0</accession>
<dbReference type="Gene3D" id="2.30.30.1210">
    <property type="entry name" value="Domain of unknown function DUF1541"/>
    <property type="match status" value="1"/>
</dbReference>
<comment type="caution">
    <text evidence="4">The sequence shown here is derived from an EMBL/GenBank/DDBJ whole genome shotgun (WGS) entry which is preliminary data.</text>
</comment>
<protein>
    <submittedName>
        <fullName evidence="4">YdhK family protein</fullName>
    </submittedName>
</protein>
<evidence type="ECO:0000259" key="3">
    <source>
        <dbReference type="Pfam" id="PF07563"/>
    </source>
</evidence>
<name>A0ABU9VMV0_9BACI</name>
<evidence type="ECO:0000256" key="2">
    <source>
        <dbReference type="SAM" id="SignalP"/>
    </source>
</evidence>
<dbReference type="PROSITE" id="PS51257">
    <property type="entry name" value="PROKAR_LIPOPROTEIN"/>
    <property type="match status" value="1"/>
</dbReference>
<feature type="region of interest" description="Disordered" evidence="1">
    <location>
        <begin position="27"/>
        <end position="54"/>
    </location>
</feature>
<feature type="domain" description="DUF1541" evidence="3">
    <location>
        <begin position="128"/>
        <end position="179"/>
    </location>
</feature>
<keyword evidence="5" id="KW-1185">Reference proteome</keyword>
<evidence type="ECO:0000313" key="5">
    <source>
        <dbReference type="Proteomes" id="UP001418796"/>
    </source>
</evidence>
<feature type="compositionally biased region" description="Polar residues" evidence="1">
    <location>
        <begin position="43"/>
        <end position="54"/>
    </location>
</feature>
<feature type="chain" id="PRO_5046750523" evidence="2">
    <location>
        <begin position="21"/>
        <end position="185"/>
    </location>
</feature>
<dbReference type="RefSeq" id="WP_343131758.1">
    <property type="nucleotide sequence ID" value="NZ_JBCITK010000001.1"/>
</dbReference>
<gene>
    <name evidence="4" type="ORF">MKY91_18520</name>
</gene>
<proteinExistence type="predicted"/>
<evidence type="ECO:0000313" key="4">
    <source>
        <dbReference type="EMBL" id="MEN0645159.1"/>
    </source>
</evidence>
<feature type="domain" description="DUF1541" evidence="3">
    <location>
        <begin position="65"/>
        <end position="115"/>
    </location>
</feature>
<dbReference type="Proteomes" id="UP001418796">
    <property type="component" value="Unassembled WGS sequence"/>
</dbReference>
<dbReference type="InterPro" id="IPR011438">
    <property type="entry name" value="DUF1541"/>
</dbReference>
<reference evidence="4 5" key="1">
    <citation type="submission" date="2024-03" db="EMBL/GenBank/DDBJ databases">
        <title>Bacilli Hybrid Assemblies.</title>
        <authorList>
            <person name="Kovac J."/>
        </authorList>
    </citation>
    <scope>NUCLEOTIDE SEQUENCE [LARGE SCALE GENOMIC DNA]</scope>
    <source>
        <strain evidence="4 5">FSL R7-0666</strain>
    </source>
</reference>
<keyword evidence="2" id="KW-0732">Signal</keyword>
<sequence>MRKQLTFIAVLGLMLLTACNEDGTIADPHANTNDSTAHEDMNHSSSTGELPQNLKTANNPTFPTGSEAIIQTNHMESMDQAEAVISGAYHTTAYSVSYKPTTESETIWNHKWVVHEELEGAGEKPLEPGSKVILNADHMKGMKGAEAIIETAKDTTVYMVDFVPTNGDDEVMNHKWVIEDELTAP</sequence>
<feature type="signal peptide" evidence="2">
    <location>
        <begin position="1"/>
        <end position="20"/>
    </location>
</feature>
<dbReference type="Pfam" id="PF07563">
    <property type="entry name" value="DUF1541"/>
    <property type="match status" value="2"/>
</dbReference>